<protein>
    <recommendedName>
        <fullName evidence="12">Subtilisin-like protease SBT5.3</fullName>
    </recommendedName>
</protein>
<dbReference type="GO" id="GO:0004252">
    <property type="term" value="F:serine-type endopeptidase activity"/>
    <property type="evidence" value="ECO:0007669"/>
    <property type="project" value="InterPro"/>
</dbReference>
<dbReference type="InterPro" id="IPR015500">
    <property type="entry name" value="Peptidase_S8_subtilisin-rel"/>
</dbReference>
<reference evidence="11" key="2">
    <citation type="submission" date="2008-12" db="EMBL/GenBank/DDBJ databases">
        <title>Improved gene annotation of the rice (Oryza sativa) genomes.</title>
        <authorList>
            <person name="Wang J."/>
            <person name="Li R."/>
            <person name="Fan W."/>
            <person name="Huang Q."/>
            <person name="Zhang J."/>
            <person name="Zhou Y."/>
            <person name="Hu Y."/>
            <person name="Zi S."/>
            <person name="Li J."/>
            <person name="Ni P."/>
            <person name="Zheng H."/>
            <person name="Zhang Y."/>
            <person name="Zhao M."/>
            <person name="Hao Q."/>
            <person name="McDermott J."/>
            <person name="Samudrala R."/>
            <person name="Kristiansen K."/>
            <person name="Wong G.K.-S."/>
        </authorList>
    </citation>
    <scope>NUCLEOTIDE SEQUENCE</scope>
</reference>
<sequence length="916" mass="95244">MATSSLLFLLVLSSFSTASAAFTKPRQVYVVYLGEHAGAKVEEEILAGHHGLLLSVKGSEEEARASLLYSYKHSLNGFAALLSEEEATALSARTEVVSAFPSNGRWSPHTTRSWEFVGLEEGVRGPDDTGRLPPGDKAGGEDVIVGVLDSGIWPESRSFGDEGLGPVPARWKGVCQGGDSFSPSSCNRKIIGARYYVKAYEARYGAVNTTNAYRSPRDHDGHGTHTASTVAGRTVPGVAALGGFAPGTASGGAPLARVAVYKPLPFAEDGIAVGALHAAMRGVVLVCSGGNSGPKPATVSNLAPWMLTVAASSIDRAFISPIKLGNGMVIMGQTVTPYQLPGNKPYPLVYAADAVVPGTPANVSKYSNSQPTELVTHFLKSNVILLFSTIWLQPMPAEIAGAGEGAGQDRRVLEGYCLRVEKGLEVKLAGGAAIILGNPPAFGGEVPVDAHVLPGTAVSSVDVNAIIRYINSSSSPTAVLDPSRTVVDVKPSPVMAQFSSRGPNVNEPNILKPLPFAEDGIAVGALHAAMRGVVLVCSGGNSGPKPATVSNLAPWMLTVAASSIDRAFISPIKLGNGMVIMGQTVTPYQLPGNKPYPLVYAADAVVPGTPANVSNQCLPKSLAPEKVRGKIVVCLRGTGLRVEKGLEVKLAGGAAIILGNPPAFGGEVPVDAHVLPGTAVSSVDVNAIIRYINSSSSPTAVLDPSRTVVDVKPSPVMAQFSSRGPNVNEPNILKVHLDPTTSNAEGGPMMDADGTVAGPIDYGSGHIRPKHALDPGLVYDASYQDYLLFACASGGAQLDHSLPCPATPPPPYQLNHPSLAIHGLNGSVTVQRTVTNVGQGSARYSVAVVEPMGVSVKVSPRSLSFARTGEKKSFRIKIEATKGRGGWRVNGQFVAGSYTWSDGVHVVRSPLVVLVA</sequence>
<evidence type="ECO:0000256" key="5">
    <source>
        <dbReference type="ARBA" id="ARBA00022825"/>
    </source>
</evidence>
<evidence type="ECO:0000313" key="11">
    <source>
        <dbReference type="EMBL" id="EEE55325.1"/>
    </source>
</evidence>
<dbReference type="InterPro" id="IPR036852">
    <property type="entry name" value="Peptidase_S8/S53_dom_sf"/>
</dbReference>
<evidence type="ECO:0000256" key="4">
    <source>
        <dbReference type="ARBA" id="ARBA00022801"/>
    </source>
</evidence>
<feature type="signal peptide" evidence="6">
    <location>
        <begin position="1"/>
        <end position="21"/>
    </location>
</feature>
<dbReference type="GO" id="GO:0006508">
    <property type="term" value="P:proteolysis"/>
    <property type="evidence" value="ECO:0007669"/>
    <property type="project" value="UniProtKB-KW"/>
</dbReference>
<accession>B9EZI1</accession>
<keyword evidence="3 6" id="KW-0732">Signal</keyword>
<gene>
    <name evidence="11" type="ORF">OsJ_03327</name>
</gene>
<keyword evidence="4" id="KW-0378">Hydrolase</keyword>
<name>B9EZI1_ORYSJ</name>
<dbReference type="Gene3D" id="3.50.30.30">
    <property type="match status" value="2"/>
</dbReference>
<dbReference type="PANTHER" id="PTHR10795">
    <property type="entry name" value="PROPROTEIN CONVERTASE SUBTILISIN/KEXIN"/>
    <property type="match status" value="1"/>
</dbReference>
<dbReference type="Pfam" id="PF17766">
    <property type="entry name" value="fn3_6"/>
    <property type="match status" value="1"/>
</dbReference>
<feature type="domain" description="Inhibitor I9" evidence="9">
    <location>
        <begin position="28"/>
        <end position="102"/>
    </location>
</feature>
<evidence type="ECO:0008006" key="12">
    <source>
        <dbReference type="Google" id="ProtNLM"/>
    </source>
</evidence>
<evidence type="ECO:0000256" key="1">
    <source>
        <dbReference type="ARBA" id="ARBA00011073"/>
    </source>
</evidence>
<dbReference type="AlphaFoldDB" id="B9EZI1"/>
<evidence type="ECO:0000256" key="6">
    <source>
        <dbReference type="SAM" id="SignalP"/>
    </source>
</evidence>
<dbReference type="Proteomes" id="UP000007752">
    <property type="component" value="Chromosome 1"/>
</dbReference>
<dbReference type="Gene3D" id="2.60.40.2310">
    <property type="match status" value="1"/>
</dbReference>
<feature type="chain" id="PRO_5002883899" description="Subtilisin-like protease SBT5.3" evidence="6">
    <location>
        <begin position="22"/>
        <end position="916"/>
    </location>
</feature>
<evidence type="ECO:0000259" key="8">
    <source>
        <dbReference type="Pfam" id="PF02225"/>
    </source>
</evidence>
<dbReference type="InterPro" id="IPR037045">
    <property type="entry name" value="S8pro/Inhibitor_I9_sf"/>
</dbReference>
<dbReference type="Pfam" id="PF05922">
    <property type="entry name" value="Inhibitor_I9"/>
    <property type="match status" value="1"/>
</dbReference>
<reference evidence="11" key="1">
    <citation type="journal article" date="2005" name="PLoS Biol.">
        <title>The genomes of Oryza sativa: a history of duplications.</title>
        <authorList>
            <person name="Yu J."/>
            <person name="Wang J."/>
            <person name="Lin W."/>
            <person name="Li S."/>
            <person name="Li H."/>
            <person name="Zhou J."/>
            <person name="Ni P."/>
            <person name="Dong W."/>
            <person name="Hu S."/>
            <person name="Zeng C."/>
            <person name="Zhang J."/>
            <person name="Zhang Y."/>
            <person name="Li R."/>
            <person name="Xu Z."/>
            <person name="Li S."/>
            <person name="Li X."/>
            <person name="Zheng H."/>
            <person name="Cong L."/>
            <person name="Lin L."/>
            <person name="Yin J."/>
            <person name="Geng J."/>
            <person name="Li G."/>
            <person name="Shi J."/>
            <person name="Liu J."/>
            <person name="Lv H."/>
            <person name="Li J."/>
            <person name="Wang J."/>
            <person name="Deng Y."/>
            <person name="Ran L."/>
            <person name="Shi X."/>
            <person name="Wang X."/>
            <person name="Wu Q."/>
            <person name="Li C."/>
            <person name="Ren X."/>
            <person name="Wang J."/>
            <person name="Wang X."/>
            <person name="Li D."/>
            <person name="Liu D."/>
            <person name="Zhang X."/>
            <person name="Ji Z."/>
            <person name="Zhao W."/>
            <person name="Sun Y."/>
            <person name="Zhang Z."/>
            <person name="Bao J."/>
            <person name="Han Y."/>
            <person name="Dong L."/>
            <person name="Ji J."/>
            <person name="Chen P."/>
            <person name="Wu S."/>
            <person name="Liu J."/>
            <person name="Xiao Y."/>
            <person name="Bu D."/>
            <person name="Tan J."/>
            <person name="Yang L."/>
            <person name="Ye C."/>
            <person name="Zhang J."/>
            <person name="Xu J."/>
            <person name="Zhou Y."/>
            <person name="Yu Y."/>
            <person name="Zhang B."/>
            <person name="Zhuang S."/>
            <person name="Wei H."/>
            <person name="Liu B."/>
            <person name="Lei M."/>
            <person name="Yu H."/>
            <person name="Li Y."/>
            <person name="Xu H."/>
            <person name="Wei S."/>
            <person name="He X."/>
            <person name="Fang L."/>
            <person name="Zhang Z."/>
            <person name="Zhang Y."/>
            <person name="Huang X."/>
            <person name="Su Z."/>
            <person name="Tong W."/>
            <person name="Li J."/>
            <person name="Tong Z."/>
            <person name="Li S."/>
            <person name="Ye J."/>
            <person name="Wang L."/>
            <person name="Fang L."/>
            <person name="Lei T."/>
            <person name="Chen C."/>
            <person name="Chen H."/>
            <person name="Xu Z."/>
            <person name="Li H."/>
            <person name="Huang H."/>
            <person name="Zhang F."/>
            <person name="Xu H."/>
            <person name="Li N."/>
            <person name="Zhao C."/>
            <person name="Li S."/>
            <person name="Dong L."/>
            <person name="Huang Y."/>
            <person name="Li L."/>
            <person name="Xi Y."/>
            <person name="Qi Q."/>
            <person name="Li W."/>
            <person name="Zhang B."/>
            <person name="Hu W."/>
            <person name="Zhang Y."/>
            <person name="Tian X."/>
            <person name="Jiao Y."/>
            <person name="Liang X."/>
            <person name="Jin J."/>
            <person name="Gao L."/>
            <person name="Zheng W."/>
            <person name="Hao B."/>
            <person name="Liu S."/>
            <person name="Wang W."/>
            <person name="Yuan L."/>
            <person name="Cao M."/>
            <person name="McDermott J."/>
            <person name="Samudrala R."/>
            <person name="Wang J."/>
            <person name="Wong G.K."/>
            <person name="Yang H."/>
        </authorList>
    </citation>
    <scope>NUCLEOTIDE SEQUENCE [LARGE SCALE GENOMIC DNA]</scope>
</reference>
<dbReference type="EMBL" id="CM000138">
    <property type="protein sequence ID" value="EEE55325.1"/>
    <property type="molecule type" value="Genomic_DNA"/>
</dbReference>
<dbReference type="FunFam" id="3.50.30.30:FF:000005">
    <property type="entry name" value="subtilisin-like protease SBT1.5"/>
    <property type="match status" value="1"/>
</dbReference>
<dbReference type="InterPro" id="IPR045051">
    <property type="entry name" value="SBT"/>
</dbReference>
<evidence type="ECO:0000259" key="7">
    <source>
        <dbReference type="Pfam" id="PF00082"/>
    </source>
</evidence>
<feature type="domain" description="PA" evidence="8">
    <location>
        <begin position="597"/>
        <end position="688"/>
    </location>
</feature>
<dbReference type="InterPro" id="IPR003137">
    <property type="entry name" value="PA_domain"/>
</dbReference>
<dbReference type="CDD" id="cd02120">
    <property type="entry name" value="PA_subtilisin_like"/>
    <property type="match status" value="2"/>
</dbReference>
<comment type="similarity">
    <text evidence="1">Belongs to the peptidase S8 family.</text>
</comment>
<organism evidence="11">
    <name type="scientific">Oryza sativa subsp. japonica</name>
    <name type="common">Rice</name>
    <dbReference type="NCBI Taxonomy" id="39947"/>
    <lineage>
        <taxon>Eukaryota</taxon>
        <taxon>Viridiplantae</taxon>
        <taxon>Streptophyta</taxon>
        <taxon>Embryophyta</taxon>
        <taxon>Tracheophyta</taxon>
        <taxon>Spermatophyta</taxon>
        <taxon>Magnoliopsida</taxon>
        <taxon>Liliopsida</taxon>
        <taxon>Poales</taxon>
        <taxon>Poaceae</taxon>
        <taxon>BOP clade</taxon>
        <taxon>Oryzoideae</taxon>
        <taxon>Oryzeae</taxon>
        <taxon>Oryzinae</taxon>
        <taxon>Oryza</taxon>
        <taxon>Oryza sativa</taxon>
    </lineage>
</organism>
<dbReference type="Gene3D" id="3.30.70.80">
    <property type="entry name" value="Peptidase S8 propeptide/proteinase inhibitor I9"/>
    <property type="match status" value="1"/>
</dbReference>
<dbReference type="InterPro" id="IPR010259">
    <property type="entry name" value="S8pro/Inhibitor_I9"/>
</dbReference>
<dbReference type="Pfam" id="PF02225">
    <property type="entry name" value="PA"/>
    <property type="match status" value="1"/>
</dbReference>
<dbReference type="SUPFAM" id="SSF52743">
    <property type="entry name" value="Subtilisin-like"/>
    <property type="match status" value="2"/>
</dbReference>
<feature type="domain" description="Peptidase S8/S53" evidence="7">
    <location>
        <begin position="140"/>
        <end position="263"/>
    </location>
</feature>
<feature type="domain" description="Subtilisin-like protease fibronectin type-III" evidence="10">
    <location>
        <begin position="813"/>
        <end position="913"/>
    </location>
</feature>
<evidence type="ECO:0000259" key="9">
    <source>
        <dbReference type="Pfam" id="PF05922"/>
    </source>
</evidence>
<evidence type="ECO:0000259" key="10">
    <source>
        <dbReference type="Pfam" id="PF17766"/>
    </source>
</evidence>
<dbReference type="Pfam" id="PF00082">
    <property type="entry name" value="Peptidase_S8"/>
    <property type="match status" value="1"/>
</dbReference>
<dbReference type="PRINTS" id="PR00723">
    <property type="entry name" value="SUBTILISIN"/>
</dbReference>
<dbReference type="Gene3D" id="3.40.50.200">
    <property type="entry name" value="Peptidase S8/S53 domain"/>
    <property type="match status" value="1"/>
</dbReference>
<proteinExistence type="inferred from homology"/>
<evidence type="ECO:0000256" key="3">
    <source>
        <dbReference type="ARBA" id="ARBA00022729"/>
    </source>
</evidence>
<dbReference type="InterPro" id="IPR000209">
    <property type="entry name" value="Peptidase_S8/S53_dom"/>
</dbReference>
<evidence type="ECO:0000256" key="2">
    <source>
        <dbReference type="ARBA" id="ARBA00022670"/>
    </source>
</evidence>
<dbReference type="InterPro" id="IPR041469">
    <property type="entry name" value="Subtilisin-like_FN3"/>
</dbReference>
<keyword evidence="2" id="KW-0645">Protease</keyword>
<keyword evidence="5" id="KW-0720">Serine protease</keyword>